<dbReference type="AlphaFoldDB" id="A0A1H2PWH5"/>
<sequence>MPSKVTVYDLLISCPGDVGDAITVIDDVVEAFNQKYNTILNLGIRTRYWKKSSYPQSGGKPQELLNKQFVEDCDLAVAIFKTRFGTPTDQYGSGSEEEIEIMLNAGRQVFLYFDDSPVSPSDIDADQYQKVKDFEKKYRTRGIYFSYKSLDEFRNLFDAHITQYFLTLEKVNEITNKKSGLMVSATCEGRFEQEALIQSFSLGKFEKSEDILEQIKKLIDVIPKYEVTAKVNQMLPPLYGIMNKEVEIKDSTKDLINKYAEGLGFEIADDFFELGNLRENTSLSIIGGNNLSGSDSEIKKYNSIIELRDLIYKLSGHLEMEEYYSSLQGVQLVLCNEGTNYDEDIEVTLRLPKYNAILPSDLKVPNHEADGNEDWCFEDIFEISATKDYISHAESKQKKAFGQVHSFTPLLPYRTVDYEEEYREIISDIFEYKYFEDGEYQIIKCNFDYIKQHQRVAFPTWIFLKNIDESEIKIDYEITSKNAADILKGEIVIHK</sequence>
<organism evidence="1 2">
    <name type="scientific">Kandleria vitulina</name>
    <dbReference type="NCBI Taxonomy" id="1630"/>
    <lineage>
        <taxon>Bacteria</taxon>
        <taxon>Bacillati</taxon>
        <taxon>Bacillota</taxon>
        <taxon>Erysipelotrichia</taxon>
        <taxon>Erysipelotrichales</taxon>
        <taxon>Coprobacillaceae</taxon>
        <taxon>Kandleria</taxon>
    </lineage>
</organism>
<dbReference type="EMBL" id="FNNF01000001">
    <property type="protein sequence ID" value="SDV99252.1"/>
    <property type="molecule type" value="Genomic_DNA"/>
</dbReference>
<proteinExistence type="predicted"/>
<evidence type="ECO:0000313" key="2">
    <source>
        <dbReference type="Proteomes" id="UP000182429"/>
    </source>
</evidence>
<reference evidence="1 2" key="1">
    <citation type="submission" date="2016-10" db="EMBL/GenBank/DDBJ databases">
        <authorList>
            <person name="de Groot N.N."/>
        </authorList>
    </citation>
    <scope>NUCLEOTIDE SEQUENCE [LARGE SCALE GENOMIC DNA]</scope>
    <source>
        <strain evidence="1 2">S3b</strain>
    </source>
</reference>
<dbReference type="Proteomes" id="UP000182429">
    <property type="component" value="Unassembled WGS sequence"/>
</dbReference>
<accession>A0A1H2PWH5</accession>
<protein>
    <recommendedName>
        <fullName evidence="3">DUF4062 domain-containing protein</fullName>
    </recommendedName>
</protein>
<name>A0A1H2PWH5_9FIRM</name>
<dbReference type="RefSeq" id="WP_074685121.1">
    <property type="nucleotide sequence ID" value="NZ_FNNF01000001.1"/>
</dbReference>
<evidence type="ECO:0000313" key="1">
    <source>
        <dbReference type="EMBL" id="SDV99252.1"/>
    </source>
</evidence>
<evidence type="ECO:0008006" key="3">
    <source>
        <dbReference type="Google" id="ProtNLM"/>
    </source>
</evidence>
<gene>
    <name evidence="1" type="ORF">SAMN04487759_10146</name>
</gene>